<protein>
    <recommendedName>
        <fullName evidence="2">Ycf1</fullName>
    </recommendedName>
</protein>
<dbReference type="EMBL" id="MH591106">
    <property type="protein sequence ID" value="AYC65057.1"/>
    <property type="molecule type" value="Genomic_DNA"/>
</dbReference>
<proteinExistence type="predicted"/>
<keyword evidence="1" id="KW-0934">Plastid</keyword>
<organism evidence="1">
    <name type="scientific">Caulerpa verticillata</name>
    <dbReference type="NCBI Taxonomy" id="177082"/>
    <lineage>
        <taxon>Eukaryota</taxon>
        <taxon>Viridiplantae</taxon>
        <taxon>Chlorophyta</taxon>
        <taxon>core chlorophytes</taxon>
        <taxon>Ulvophyceae</taxon>
        <taxon>TCBD clade</taxon>
        <taxon>Bryopsidales</taxon>
        <taxon>Halimedineae</taxon>
        <taxon>Caulerpaceae</taxon>
        <taxon>Caulerpa</taxon>
    </lineage>
</organism>
<name>A0A386B037_9CHLO</name>
<evidence type="ECO:0000313" key="1">
    <source>
        <dbReference type="EMBL" id="AYC65057.1"/>
    </source>
</evidence>
<geneLocation type="chloroplast" evidence="1"/>
<reference evidence="1" key="1">
    <citation type="submission" date="2018-07" db="EMBL/GenBank/DDBJ databases">
        <authorList>
            <person name="Quirk P.G."/>
            <person name="Krulwich T.A."/>
        </authorList>
    </citation>
    <scope>NUCLEOTIDE SEQUENCE</scope>
</reference>
<sequence>MFVQQFWKALMSCKWLDYYIDLPVTLPQTSNSIFSELINSKTSNLTFLPDTATNLTVDALWTGFFNCIFLYLPFSPVQFIWLRSLIIEGIWAGTAASIGLIFGYLSLLACCLFGFREIIYIWFGLEPLSYFLGVWLVFVVIFRITQTPTRLRILKKSQIKELFYIFLINFTLVWTDQSSFFPFFSNLSFHSGTNSIDFDLFDSKFYFYGIIFGCIFWTIILSLFFSQLGTFLTRYTPLKFSYWIRGIHHFCLIGCLTLNLTSFGYYGLDYLVANPLGFVSQDSGLQKIDVFKSSTQDVTKGRLGRVGEKLISSIDIDLSLFDRAIYATGAGVELNFETLNYQEEYMWRTRVDRLSSRNVTRAKSILNKYLTKKLGPELKVRQSRRRQQKQQQYAEKFEKFKTEAPKITPKFEYQFQTKNKLSDDFERNEQFYDLSDYYKCLLERFIYDYTGEANRQDPQVPDLPDYDMIYFSAFSEVMKYGFDMFGLFFNEVEEDPIEFEVKERYSENVVYRFLVNLDISNFLQGLPKHHRLTSLDEIELFKKRFALSQYLDTLRAYSKLNVFNIGDVFSPLFCGPKSYANRIYNQQFKGSLKIVERLFSVHLEDPQNVPRDTGEKRENNVERYYSDLYLRMKKEPSVLKFDQPLYKSNKYNPLVHNNIPKKSQPQTSLKNKNKNNRFLKETNSIPFFVGWNRNERKFVITNRLLTRRKTLDEFRIPPYLEPYFKNHKFEKVTRFTASTKLDKFVWNRELQKFDTEYKTESNTFKVIPPLFFTTWPVSSVDAELFPLFSRLYRIPEDLESNNLFVYLEPDLEEEEIIYETLPSIVDRININNQTKLLHSLAPKRGGYIWPGEYPYLKKSDDVNGSSDFFK</sequence>
<accession>A0A386B037</accession>
<evidence type="ECO:0008006" key="2">
    <source>
        <dbReference type="Google" id="ProtNLM"/>
    </source>
</evidence>
<gene>
    <name evidence="1" type="primary">ycf1</name>
</gene>
<dbReference type="GeneID" id="38278969"/>
<reference evidence="1" key="2">
    <citation type="journal article" date="2019" name="Mol. Phylogenet. Evol.">
        <title>Reassessment of the classification of bryopsidales (chlorophyta) based on chloroplast phylogenomic analyses.</title>
        <authorList>
            <person name="Cremen M.C."/>
            <person name="Leliaert F."/>
            <person name="West J."/>
            <person name="Lam D.W."/>
            <person name="Shimada S."/>
            <person name="Lopez-Bautista J.M."/>
            <person name="Verbruggen H."/>
        </authorList>
    </citation>
    <scope>NUCLEOTIDE SEQUENCE</scope>
</reference>
<dbReference type="RefSeq" id="YP_009519185.1">
    <property type="nucleotide sequence ID" value="NC_039523.1"/>
</dbReference>
<keyword evidence="1" id="KW-0150">Chloroplast</keyword>
<dbReference type="AlphaFoldDB" id="A0A386B037"/>